<keyword evidence="1" id="KW-0732">Signal</keyword>
<dbReference type="AlphaFoldDB" id="A0A250XIL6"/>
<protein>
    <submittedName>
        <fullName evidence="2">Uncharacterized protein</fullName>
    </submittedName>
</protein>
<evidence type="ECO:0000256" key="1">
    <source>
        <dbReference type="SAM" id="SignalP"/>
    </source>
</evidence>
<feature type="signal peptide" evidence="1">
    <location>
        <begin position="1"/>
        <end position="36"/>
    </location>
</feature>
<evidence type="ECO:0000313" key="3">
    <source>
        <dbReference type="Proteomes" id="UP000232323"/>
    </source>
</evidence>
<feature type="chain" id="PRO_5013100768" evidence="1">
    <location>
        <begin position="37"/>
        <end position="99"/>
    </location>
</feature>
<accession>A0A250XIL6</accession>
<reference evidence="2 3" key="1">
    <citation type="submission" date="2017-08" db="EMBL/GenBank/DDBJ databases">
        <title>Acidophilic green algal genome provides insights into adaptation to an acidic environment.</title>
        <authorList>
            <person name="Hirooka S."/>
            <person name="Hirose Y."/>
            <person name="Kanesaki Y."/>
            <person name="Higuchi S."/>
            <person name="Fujiwara T."/>
            <person name="Onuma R."/>
            <person name="Era A."/>
            <person name="Ohbayashi R."/>
            <person name="Uzuka A."/>
            <person name="Nozaki H."/>
            <person name="Yoshikawa H."/>
            <person name="Miyagishima S.Y."/>
        </authorList>
    </citation>
    <scope>NUCLEOTIDE SEQUENCE [LARGE SCALE GENOMIC DNA]</scope>
    <source>
        <strain evidence="2 3">NIES-2499</strain>
    </source>
</reference>
<dbReference type="EMBL" id="BEGY01000088">
    <property type="protein sequence ID" value="GAX82927.1"/>
    <property type="molecule type" value="Genomic_DNA"/>
</dbReference>
<proteinExistence type="predicted"/>
<dbReference type="Proteomes" id="UP000232323">
    <property type="component" value="Unassembled WGS sequence"/>
</dbReference>
<gene>
    <name evidence="2" type="ORF">CEUSTIGMA_g10354.t1</name>
</gene>
<evidence type="ECO:0000313" key="2">
    <source>
        <dbReference type="EMBL" id="GAX82927.1"/>
    </source>
</evidence>
<organism evidence="2 3">
    <name type="scientific">Chlamydomonas eustigma</name>
    <dbReference type="NCBI Taxonomy" id="1157962"/>
    <lineage>
        <taxon>Eukaryota</taxon>
        <taxon>Viridiplantae</taxon>
        <taxon>Chlorophyta</taxon>
        <taxon>core chlorophytes</taxon>
        <taxon>Chlorophyceae</taxon>
        <taxon>CS clade</taxon>
        <taxon>Chlamydomonadales</taxon>
        <taxon>Chlamydomonadaceae</taxon>
        <taxon>Chlamydomonas</taxon>
    </lineage>
</organism>
<sequence>MPWMIPSAQPFRRILYLSILTFILQILTSSCGGSSAQRLSVQTQPIQRSLLPFSRNSRDLLLSYPTSTTVTEGSVIAYLPSSAFEAWCQSDSACSASNS</sequence>
<name>A0A250XIL6_9CHLO</name>
<keyword evidence="3" id="KW-1185">Reference proteome</keyword>
<comment type="caution">
    <text evidence="2">The sequence shown here is derived from an EMBL/GenBank/DDBJ whole genome shotgun (WGS) entry which is preliminary data.</text>
</comment>